<dbReference type="EMBL" id="JAIQCV010000010">
    <property type="protein sequence ID" value="KAH1055253.1"/>
    <property type="molecule type" value="Genomic_DNA"/>
</dbReference>
<comment type="caution">
    <text evidence="2">The sequence shown here is derived from an EMBL/GenBank/DDBJ whole genome shotgun (WGS) entry which is preliminary data.</text>
</comment>
<evidence type="ECO:0000256" key="1">
    <source>
        <dbReference type="SAM" id="Phobius"/>
    </source>
</evidence>
<keyword evidence="3" id="KW-1185">Reference proteome</keyword>
<keyword evidence="1" id="KW-0472">Membrane</keyword>
<evidence type="ECO:0000313" key="3">
    <source>
        <dbReference type="Proteomes" id="UP000828251"/>
    </source>
</evidence>
<keyword evidence="1" id="KW-0812">Transmembrane</keyword>
<evidence type="ECO:0000313" key="2">
    <source>
        <dbReference type="EMBL" id="KAH1055253.1"/>
    </source>
</evidence>
<proteinExistence type="predicted"/>
<name>A0A9D3ZP67_9ROSI</name>
<dbReference type="Proteomes" id="UP000828251">
    <property type="component" value="Unassembled WGS sequence"/>
</dbReference>
<gene>
    <name evidence="2" type="ORF">J1N35_033318</name>
</gene>
<sequence>MVDHISSHHGKKGGTGGCASTKFAPIFRKYDLEYRPDIVNLLESRVNGSKANAIIAKMGFQYSHWVETVGFSGRLWVGWKESVRIEVVRNHLQFILVRFATVFNPKNIFIAFVYASLKRMKRKMLWYGLE</sequence>
<keyword evidence="1" id="KW-1133">Transmembrane helix</keyword>
<organism evidence="2 3">
    <name type="scientific">Gossypium stocksii</name>
    <dbReference type="NCBI Taxonomy" id="47602"/>
    <lineage>
        <taxon>Eukaryota</taxon>
        <taxon>Viridiplantae</taxon>
        <taxon>Streptophyta</taxon>
        <taxon>Embryophyta</taxon>
        <taxon>Tracheophyta</taxon>
        <taxon>Spermatophyta</taxon>
        <taxon>Magnoliopsida</taxon>
        <taxon>eudicotyledons</taxon>
        <taxon>Gunneridae</taxon>
        <taxon>Pentapetalae</taxon>
        <taxon>rosids</taxon>
        <taxon>malvids</taxon>
        <taxon>Malvales</taxon>
        <taxon>Malvaceae</taxon>
        <taxon>Malvoideae</taxon>
        <taxon>Gossypium</taxon>
    </lineage>
</organism>
<protein>
    <submittedName>
        <fullName evidence="2">Uncharacterized protein</fullName>
    </submittedName>
</protein>
<dbReference type="AlphaFoldDB" id="A0A9D3ZP67"/>
<accession>A0A9D3ZP67</accession>
<feature type="transmembrane region" description="Helical" evidence="1">
    <location>
        <begin position="95"/>
        <end position="117"/>
    </location>
</feature>
<reference evidence="2 3" key="1">
    <citation type="journal article" date="2021" name="Plant Biotechnol. J.">
        <title>Multi-omics assisted identification of the key and species-specific regulatory components of drought-tolerant mechanisms in Gossypium stocksii.</title>
        <authorList>
            <person name="Yu D."/>
            <person name="Ke L."/>
            <person name="Zhang D."/>
            <person name="Wu Y."/>
            <person name="Sun Y."/>
            <person name="Mei J."/>
            <person name="Sun J."/>
            <person name="Sun Y."/>
        </authorList>
    </citation>
    <scope>NUCLEOTIDE SEQUENCE [LARGE SCALE GENOMIC DNA]</scope>
    <source>
        <strain evidence="3">cv. E1</strain>
        <tissue evidence="2">Leaf</tissue>
    </source>
</reference>
<dbReference type="OrthoDB" id="1000931at2759"/>